<proteinExistence type="predicted"/>
<dbReference type="Proteomes" id="UP000514720">
    <property type="component" value="Chromosome"/>
</dbReference>
<accession>A0A7L7KQX8</accession>
<reference evidence="2 3" key="1">
    <citation type="submission" date="2020-02" db="EMBL/GenBank/DDBJ databases">
        <authorList>
            <person name="Zheng R.K."/>
            <person name="Sun C.M."/>
        </authorList>
    </citation>
    <scope>NUCLEOTIDE SEQUENCE [LARGE SCALE GENOMIC DNA]</scope>
    <source>
        <strain evidence="3">zrk13</strain>
    </source>
</reference>
<keyword evidence="1" id="KW-0732">Signal</keyword>
<feature type="signal peptide" evidence="1">
    <location>
        <begin position="1"/>
        <end position="24"/>
    </location>
</feature>
<organism evidence="2 3">
    <name type="scientific">Candidatus Xianfuyuplasma coldseepsis</name>
    <dbReference type="NCBI Taxonomy" id="2782163"/>
    <lineage>
        <taxon>Bacteria</taxon>
        <taxon>Bacillati</taxon>
        <taxon>Mycoplasmatota</taxon>
        <taxon>Mollicutes</taxon>
        <taxon>Candidatus Izemoplasmatales</taxon>
        <taxon>Candidatus Izemoplasmataceae</taxon>
        <taxon>Candidatus Xianfuyuplasma</taxon>
    </lineage>
</organism>
<dbReference type="RefSeq" id="WP_258876908.1">
    <property type="nucleotide sequence ID" value="NZ_CP048914.1"/>
</dbReference>
<dbReference type="PROSITE" id="PS51257">
    <property type="entry name" value="PROKAR_LIPOPROTEIN"/>
    <property type="match status" value="1"/>
</dbReference>
<gene>
    <name evidence="2" type="ORF">G4Z02_05035</name>
</gene>
<keyword evidence="3" id="KW-1185">Reference proteome</keyword>
<dbReference type="AlphaFoldDB" id="A0A7L7KQX8"/>
<evidence type="ECO:0000256" key="1">
    <source>
        <dbReference type="SAM" id="SignalP"/>
    </source>
</evidence>
<name>A0A7L7KQX8_9MOLU</name>
<sequence>MILIKKYILIVFSLLLLLSSCSNDQIKDAIDQCKGDPECYVIIDEAIEEELALRGITGGTMTSIEMQEIMDFLGSYIQGNSVMSNELVPYALERIPNIHLIVNLEVFQSNEYHALSEYAKYLDLATLNQDFKQYFIVDDERFIIYKTGVDQYLYEINTDQKLTFTIDLGLQKLYLNNMQLPQVSNLEETLLNDETQFPPNVIIDMYDDFFVIVVSSNRQFDFEENELDDTFSYRESTEIIAVFIDTTTGNSLHFDTYNAETTNAISMHIITDTSSESLNINFSSFTGTLNDLATFITTDDVSVLDHELNRIPAFENYIGAMPTIPIEFEIPNQADIQTVEKQSLNELLNDTEHITTITYDITEESGTRMYQERTYYDGNELIALDEYYDSEDNLLTTAIVTYLYGVESTTIETYYESGEVMAITIEEFTHDSEQLEFTEYDEDGNKTLYSIHHEVYGISETTTDEEYYSNGQVNYHHSETYIYIDDIQTTFEIYYNEDGSIDSYLHSISINGEETYYDVDGNIIE</sequence>
<dbReference type="EMBL" id="CP048914">
    <property type="protein sequence ID" value="QMS85133.1"/>
    <property type="molecule type" value="Genomic_DNA"/>
</dbReference>
<protein>
    <submittedName>
        <fullName evidence="2">Uncharacterized protein</fullName>
    </submittedName>
</protein>
<evidence type="ECO:0000313" key="3">
    <source>
        <dbReference type="Proteomes" id="UP000514720"/>
    </source>
</evidence>
<evidence type="ECO:0000313" key="2">
    <source>
        <dbReference type="EMBL" id="QMS85133.1"/>
    </source>
</evidence>
<dbReference type="KEGG" id="xcl:G4Z02_05035"/>
<feature type="chain" id="PRO_5036483337" evidence="1">
    <location>
        <begin position="25"/>
        <end position="525"/>
    </location>
</feature>